<evidence type="ECO:0000313" key="3">
    <source>
        <dbReference type="RefSeq" id="XP_033162500.1"/>
    </source>
</evidence>
<accession>A0A6P8K1A4</accession>
<dbReference type="Pfam" id="PF14912">
    <property type="entry name" value="THEG"/>
    <property type="match status" value="1"/>
</dbReference>
<evidence type="ECO:0000313" key="2">
    <source>
        <dbReference type="Proteomes" id="UP000515162"/>
    </source>
</evidence>
<proteinExistence type="predicted"/>
<dbReference type="Proteomes" id="UP000515162">
    <property type="component" value="Chromosome 3R"/>
</dbReference>
<reference evidence="3" key="1">
    <citation type="submission" date="2025-08" db="UniProtKB">
        <authorList>
            <consortium name="RefSeq"/>
        </authorList>
    </citation>
    <scope>IDENTIFICATION</scope>
    <source>
        <strain evidence="3">Mau12</strain>
        <tissue evidence="3">Whole Body</tissue>
    </source>
</reference>
<keyword evidence="2" id="KW-1185">Reference proteome</keyword>
<protein>
    <submittedName>
        <fullName evidence="3">Uncharacterized protein LOC117142559</fullName>
    </submittedName>
</protein>
<sequence>MTATQKLRASTMEWCDRNSRPKSSIPTPAVRPEPTRWQKPGPMSRNEWANFYKTYQVDTMVHNERLQGGKQKRDSKPIVEKPSVAEVIPLRENPYRLSMPRWQRQKYIPPPPEQFPYRPQIIGQSAPPRPEHGRPVQRPVVPCCFQHVDLENEFWSNLRFPVSRKALTARPSKKIYELARPRQYPQKSHCSVPNNEEEVPKRRKMSPREWRHHLQRLEFLSKPNPWVLADLLCCCHSN</sequence>
<dbReference type="InterPro" id="IPR006623">
    <property type="entry name" value="THEG"/>
</dbReference>
<dbReference type="AlphaFoldDB" id="A0A6P8K1A4"/>
<dbReference type="RefSeq" id="XP_033162500.1">
    <property type="nucleotide sequence ID" value="XM_033306609.1"/>
</dbReference>
<feature type="region of interest" description="Disordered" evidence="1">
    <location>
        <begin position="1"/>
        <end position="44"/>
    </location>
</feature>
<evidence type="ECO:0000256" key="1">
    <source>
        <dbReference type="SAM" id="MobiDB-lite"/>
    </source>
</evidence>
<gene>
    <name evidence="3" type="primary">LOC117142559</name>
</gene>
<dbReference type="GeneID" id="117142559"/>
<dbReference type="SMART" id="SM00705">
    <property type="entry name" value="THEG"/>
    <property type="match status" value="2"/>
</dbReference>
<name>A0A6P8K1A4_DROMA</name>
<organism evidence="2 3">
    <name type="scientific">Drosophila mauritiana</name>
    <name type="common">Fruit fly</name>
    <dbReference type="NCBI Taxonomy" id="7226"/>
    <lineage>
        <taxon>Eukaryota</taxon>
        <taxon>Metazoa</taxon>
        <taxon>Ecdysozoa</taxon>
        <taxon>Arthropoda</taxon>
        <taxon>Hexapoda</taxon>
        <taxon>Insecta</taxon>
        <taxon>Pterygota</taxon>
        <taxon>Neoptera</taxon>
        <taxon>Endopterygota</taxon>
        <taxon>Diptera</taxon>
        <taxon>Brachycera</taxon>
        <taxon>Muscomorpha</taxon>
        <taxon>Ephydroidea</taxon>
        <taxon>Drosophilidae</taxon>
        <taxon>Drosophila</taxon>
        <taxon>Sophophora</taxon>
    </lineage>
</organism>